<sequence>MRCRPQHVTEKEKTFDGHPTNAAAAGLPNASTHDGLFVNCRHPATGPTGIAAPHYASRIKQLLTSIASTARWPATAHPTGDYYP</sequence>
<dbReference type="EMBL" id="CCNB01000005">
    <property type="protein sequence ID" value="CDX30613.1"/>
    <property type="molecule type" value="Genomic_DNA"/>
</dbReference>
<proteinExistence type="predicted"/>
<accession>A0A090EPA1</accession>
<organism evidence="2 3">
    <name type="scientific">Mesorhizobium plurifarium</name>
    <dbReference type="NCBI Taxonomy" id="69974"/>
    <lineage>
        <taxon>Bacteria</taxon>
        <taxon>Pseudomonadati</taxon>
        <taxon>Pseudomonadota</taxon>
        <taxon>Alphaproteobacteria</taxon>
        <taxon>Hyphomicrobiales</taxon>
        <taxon>Phyllobacteriaceae</taxon>
        <taxon>Mesorhizobium</taxon>
    </lineage>
</organism>
<evidence type="ECO:0000256" key="1">
    <source>
        <dbReference type="SAM" id="MobiDB-lite"/>
    </source>
</evidence>
<dbReference type="AlphaFoldDB" id="A0A090EPA1"/>
<dbReference type="Proteomes" id="UP000046373">
    <property type="component" value="Unassembled WGS sequence"/>
</dbReference>
<feature type="region of interest" description="Disordered" evidence="1">
    <location>
        <begin position="1"/>
        <end position="28"/>
    </location>
</feature>
<reference evidence="2 3" key="1">
    <citation type="submission" date="2014-08" db="EMBL/GenBank/DDBJ databases">
        <authorList>
            <person name="Moulin Lionel"/>
        </authorList>
    </citation>
    <scope>NUCLEOTIDE SEQUENCE [LARGE SCALE GENOMIC DNA]</scope>
</reference>
<evidence type="ECO:0000313" key="2">
    <source>
        <dbReference type="EMBL" id="CDX30613.1"/>
    </source>
</evidence>
<protein>
    <submittedName>
        <fullName evidence="2">Uncharacterized protein</fullName>
    </submittedName>
</protein>
<evidence type="ECO:0000313" key="3">
    <source>
        <dbReference type="Proteomes" id="UP000046373"/>
    </source>
</evidence>
<name>A0A090EPA1_MESPL</name>
<gene>
    <name evidence="2" type="ORF">MPLDJ20_130092</name>
</gene>
<feature type="compositionally biased region" description="Basic and acidic residues" evidence="1">
    <location>
        <begin position="7"/>
        <end position="16"/>
    </location>
</feature>